<keyword evidence="3" id="KW-1185">Reference proteome</keyword>
<reference evidence="3" key="1">
    <citation type="submission" date="2018-11" db="EMBL/GenBank/DDBJ databases">
        <title>Phylogenetic, genomic, and biogeographic characterization of a novel and ubiquitous marine invertebrate-associated Rickettsiales parasite, Candidatus Marinoinvertebrata rohwerii, gen. nov., sp. nov.</title>
        <authorList>
            <person name="Klinges J.G."/>
            <person name="Rosales S.M."/>
            <person name="Mcminds R."/>
            <person name="Shaver E.C."/>
            <person name="Shantz A."/>
            <person name="Peters E.C."/>
            <person name="Burkepile D.E."/>
            <person name="Silliman B.R."/>
            <person name="Vega Thurber R.L."/>
        </authorList>
    </citation>
    <scope>NUCLEOTIDE SEQUENCE [LARGE SCALE GENOMIC DNA]</scope>
    <source>
        <strain evidence="3">a_cerv_44</strain>
    </source>
</reference>
<evidence type="ECO:0000313" key="2">
    <source>
        <dbReference type="EMBL" id="RST66644.1"/>
    </source>
</evidence>
<keyword evidence="1" id="KW-0732">Signal</keyword>
<dbReference type="InterPro" id="IPR011250">
    <property type="entry name" value="OMP/PagP_B-barrel"/>
</dbReference>
<evidence type="ECO:0000313" key="3">
    <source>
        <dbReference type="Proteomes" id="UP000279470"/>
    </source>
</evidence>
<protein>
    <recommendedName>
        <fullName evidence="4">Outer membrane protein beta-barrel domain-containing protein</fullName>
    </recommendedName>
</protein>
<dbReference type="SUPFAM" id="SSF56925">
    <property type="entry name" value="OMPA-like"/>
    <property type="match status" value="1"/>
</dbReference>
<proteinExistence type="predicted"/>
<dbReference type="Gene3D" id="2.40.160.20">
    <property type="match status" value="1"/>
</dbReference>
<accession>A0A3S0A7Z5</accession>
<sequence length="122" mass="13918">MTKYNIAILAALFAINNATAKFENFYVNAEVGISKSEKVKSDHEFYKQSGNSKFNSNAIYSLGFGYKINDKLRSELSYSFTDLKYSIHKDNIATNKVVPADFNQEVKIKTGMVNLYYDICKR</sequence>
<organism evidence="2 3">
    <name type="scientific">Candidatus Aquarickettsia rohweri</name>
    <dbReference type="NCBI Taxonomy" id="2602574"/>
    <lineage>
        <taxon>Bacteria</taxon>
        <taxon>Pseudomonadati</taxon>
        <taxon>Pseudomonadota</taxon>
        <taxon>Alphaproteobacteria</taxon>
        <taxon>Rickettsiales</taxon>
        <taxon>Candidatus Midichloriaceae</taxon>
        <taxon>Candidatus Aquarickettsia</taxon>
    </lineage>
</organism>
<evidence type="ECO:0000256" key="1">
    <source>
        <dbReference type="SAM" id="SignalP"/>
    </source>
</evidence>
<dbReference type="Proteomes" id="UP000279470">
    <property type="component" value="Unassembled WGS sequence"/>
</dbReference>
<dbReference type="AlphaFoldDB" id="A0A3S0A7Z5"/>
<dbReference type="RefSeq" id="WP_126044759.1">
    <property type="nucleotide sequence ID" value="NZ_RXFM01000041.1"/>
</dbReference>
<comment type="caution">
    <text evidence="2">The sequence shown here is derived from an EMBL/GenBank/DDBJ whole genome shotgun (WGS) entry which is preliminary data.</text>
</comment>
<gene>
    <name evidence="2" type="ORF">EIC27_03515</name>
</gene>
<evidence type="ECO:0008006" key="4">
    <source>
        <dbReference type="Google" id="ProtNLM"/>
    </source>
</evidence>
<dbReference type="OrthoDB" id="5643626at2"/>
<dbReference type="EMBL" id="RXFM01000041">
    <property type="protein sequence ID" value="RST66644.1"/>
    <property type="molecule type" value="Genomic_DNA"/>
</dbReference>
<name>A0A3S0A7Z5_9RICK</name>
<feature type="signal peptide" evidence="1">
    <location>
        <begin position="1"/>
        <end position="20"/>
    </location>
</feature>
<feature type="chain" id="PRO_5018683663" description="Outer membrane protein beta-barrel domain-containing protein" evidence="1">
    <location>
        <begin position="21"/>
        <end position="122"/>
    </location>
</feature>